<protein>
    <recommendedName>
        <fullName evidence="3">Pectate lyase superfamily protein domain-containing protein</fullName>
    </recommendedName>
</protein>
<dbReference type="InterPro" id="IPR011050">
    <property type="entry name" value="Pectin_lyase_fold/virulence"/>
</dbReference>
<comment type="caution">
    <text evidence="1">The sequence shown here is derived from an EMBL/GenBank/DDBJ whole genome shotgun (WGS) entry which is preliminary data.</text>
</comment>
<evidence type="ECO:0000313" key="2">
    <source>
        <dbReference type="Proteomes" id="UP000765160"/>
    </source>
</evidence>
<dbReference type="Proteomes" id="UP000765160">
    <property type="component" value="Unassembled WGS sequence"/>
</dbReference>
<reference evidence="1 2" key="1">
    <citation type="submission" date="2020-03" db="EMBL/GenBank/DDBJ databases">
        <title>Roseomonas selenitidurans sp. nov. isolated from soil.</title>
        <authorList>
            <person name="Liu H."/>
        </authorList>
    </citation>
    <scope>NUCLEOTIDE SEQUENCE [LARGE SCALE GENOMIC DNA]</scope>
    <source>
        <strain evidence="1 2">JCM 15073</strain>
    </source>
</reference>
<name>A0ABX1ETK4_9PROT</name>
<gene>
    <name evidence="1" type="ORF">HB662_03900</name>
</gene>
<accession>A0ABX1ETK4</accession>
<organism evidence="1 2">
    <name type="scientific">Falsiroseomonas frigidaquae</name>
    <dbReference type="NCBI Taxonomy" id="487318"/>
    <lineage>
        <taxon>Bacteria</taxon>
        <taxon>Pseudomonadati</taxon>
        <taxon>Pseudomonadota</taxon>
        <taxon>Alphaproteobacteria</taxon>
        <taxon>Acetobacterales</taxon>
        <taxon>Roseomonadaceae</taxon>
        <taxon>Falsiroseomonas</taxon>
    </lineage>
</organism>
<dbReference type="Gene3D" id="2.160.20.10">
    <property type="entry name" value="Single-stranded right-handed beta-helix, Pectin lyase-like"/>
    <property type="match status" value="1"/>
</dbReference>
<dbReference type="SUPFAM" id="SSF51126">
    <property type="entry name" value="Pectin lyase-like"/>
    <property type="match status" value="1"/>
</dbReference>
<evidence type="ECO:0008006" key="3">
    <source>
        <dbReference type="Google" id="ProtNLM"/>
    </source>
</evidence>
<dbReference type="InterPro" id="IPR012334">
    <property type="entry name" value="Pectin_lyas_fold"/>
</dbReference>
<proteinExistence type="predicted"/>
<keyword evidence="2" id="KW-1185">Reference proteome</keyword>
<evidence type="ECO:0000313" key="1">
    <source>
        <dbReference type="EMBL" id="NKE43907.1"/>
    </source>
</evidence>
<sequence>MTISTIPANDRREMFTASAAQTVFPFDFPLYAASDIRVVRTRAGATVTLALGVDYAVTGAGEQAGGAVVLASGALAGDVLLLESAMPAGRTSAFSDGGDLPAAGLNADFNRLYIVLQQQARDVGRAISIPAIEPNLDPTLPPLAQRAGKLLGFDAFGKPIVYPVLDRSADTVLADGTTAARSLAQRAGDILNLHDFGGVGDGVADDTAAIDLWFLAWLLTGRPAFLPPGRFIYSGTRLDLDLGGLGAFLSRRGGVMFGCGGQTSIIDVRSCSGTPQFRIKDSTGAAFFWHFRDFGIRCNTTGIGAQLGQDWDGTRYPDFLNSCSFTGLVVQNVSSAGIAALRMNGVLQSQLNIVANNGGCGIGDAIQLFGVQFCTGLLAAGNAARGLRLSGYTFGNDFCCDIEVVNSCIRADDSAVAGAGANRNRLSGVFVWGATNANPAISGNDGTTNCIAASFLAGPLIFSGSAQFGSGIPQVPGVSAGLVVFEHRNQGVTDVGQLRSAQPPGVPALVNLDSEAAQTAELQFRRAGGLRWRLARDTTSEAGSNSGSLLVVEAFSDAGAALGAALSVQRDSSLRVNVSHLWAVSRLQHPGYTVATVPTPNPGGQTAYVNNESGGAVLAFSDGTNWRRVTDRAIVS</sequence>
<dbReference type="RefSeq" id="WP_168047308.1">
    <property type="nucleotide sequence ID" value="NZ_JAATJR010000001.1"/>
</dbReference>
<dbReference type="EMBL" id="JAAVTX010000001">
    <property type="protein sequence ID" value="NKE43907.1"/>
    <property type="molecule type" value="Genomic_DNA"/>
</dbReference>